<dbReference type="PANTHER" id="PTHR10165">
    <property type="entry name" value="LIPID PHOSPHATE PHOSPHATASE"/>
    <property type="match status" value="1"/>
</dbReference>
<evidence type="ECO:0000256" key="4">
    <source>
        <dbReference type="ARBA" id="ARBA00022989"/>
    </source>
</evidence>
<feature type="transmembrane region" description="Helical" evidence="7">
    <location>
        <begin position="93"/>
        <end position="115"/>
    </location>
</feature>
<dbReference type="PANTHER" id="PTHR10165:SF174">
    <property type="entry name" value="PHOSPHATIDIC ACID PHOSPHATASE TYPE 2_HALOPEROXIDASE DOMAIN-CONTAINING PROTEIN"/>
    <property type="match status" value="1"/>
</dbReference>
<name>A0A221S5Z9_9EIME</name>
<evidence type="ECO:0000256" key="7">
    <source>
        <dbReference type="SAM" id="Phobius"/>
    </source>
</evidence>
<evidence type="ECO:0000256" key="3">
    <source>
        <dbReference type="ARBA" id="ARBA00022692"/>
    </source>
</evidence>
<feature type="domain" description="Phosphatidic acid phosphatase type 2/haloperoxidase" evidence="8">
    <location>
        <begin position="149"/>
        <end position="316"/>
    </location>
</feature>
<comment type="similarity">
    <text evidence="2">Belongs to the PA-phosphatase related phosphoesterase family.</text>
</comment>
<comment type="subcellular location">
    <subcellularLocation>
        <location evidence="1">Membrane</location>
        <topology evidence="1">Multi-pass membrane protein</topology>
    </subcellularLocation>
</comment>
<keyword evidence="4 7" id="KW-1133">Transmembrane helix</keyword>
<dbReference type="GO" id="GO:0008195">
    <property type="term" value="F:phosphatidate phosphatase activity"/>
    <property type="evidence" value="ECO:0007669"/>
    <property type="project" value="TreeGrafter"/>
</dbReference>
<evidence type="ECO:0000256" key="1">
    <source>
        <dbReference type="ARBA" id="ARBA00004141"/>
    </source>
</evidence>
<evidence type="ECO:0000256" key="5">
    <source>
        <dbReference type="ARBA" id="ARBA00023136"/>
    </source>
</evidence>
<dbReference type="EMBL" id="KX785369">
    <property type="protein sequence ID" value="ASN64455.1"/>
    <property type="molecule type" value="mRNA"/>
</dbReference>
<feature type="region of interest" description="Disordered" evidence="6">
    <location>
        <begin position="1"/>
        <end position="34"/>
    </location>
</feature>
<evidence type="ECO:0000256" key="6">
    <source>
        <dbReference type="SAM" id="MobiDB-lite"/>
    </source>
</evidence>
<dbReference type="SUPFAM" id="SSF48317">
    <property type="entry name" value="Acid phosphatase/Vanadium-dependent haloperoxidase"/>
    <property type="match status" value="1"/>
</dbReference>
<feature type="transmembrane region" description="Helical" evidence="7">
    <location>
        <begin position="301"/>
        <end position="320"/>
    </location>
</feature>
<evidence type="ECO:0000313" key="9">
    <source>
        <dbReference type="EMBL" id="ASN64455.1"/>
    </source>
</evidence>
<sequence>MKPTDQDLGNDADVEKGEEFQALTPETPSPPGPSARFAPPLVLRLFTHVLSVVLLAGLAFYALQQYSSSRGSFCNDTEIALPYKEQTIPFSTLVYLCVVGPLVLILLLEALLSAIRSANVAGDEKKEPTSKIVGLCEIPHGLIEVYRHVGAFLFSCVACWLLTEVLKEVVGSLRPHFLSVCKPDWSQISCKENELYTYVSDFFCTGDAHRIREGRRSFPSGHSSMAMCGVLFTMLYLQGRFKWQQHKTAPRLQQQQRRAFLSKVYWMIEAATPCLQVLLFLMALYIPATRVLDHYHHVRDVVGGGVLGAFVALHAAFFVVDLRA</sequence>
<proteinExistence type="evidence at transcript level"/>
<dbReference type="AlphaFoldDB" id="A0A221S5Z9"/>
<dbReference type="GO" id="GO:0005886">
    <property type="term" value="C:plasma membrane"/>
    <property type="evidence" value="ECO:0007669"/>
    <property type="project" value="TreeGrafter"/>
</dbReference>
<feature type="transmembrane region" description="Helical" evidence="7">
    <location>
        <begin position="264"/>
        <end position="286"/>
    </location>
</feature>
<organism evidence="9">
    <name type="scientific">Eimeria falciformis</name>
    <dbReference type="NCBI Taxonomy" id="84963"/>
    <lineage>
        <taxon>Eukaryota</taxon>
        <taxon>Sar</taxon>
        <taxon>Alveolata</taxon>
        <taxon>Apicomplexa</taxon>
        <taxon>Conoidasida</taxon>
        <taxon>Coccidia</taxon>
        <taxon>Eucoccidiorida</taxon>
        <taxon>Eimeriorina</taxon>
        <taxon>Eimeriidae</taxon>
        <taxon>Eimeria</taxon>
    </lineage>
</organism>
<dbReference type="InterPro" id="IPR043216">
    <property type="entry name" value="PAP-like"/>
</dbReference>
<evidence type="ECO:0000256" key="2">
    <source>
        <dbReference type="ARBA" id="ARBA00008816"/>
    </source>
</evidence>
<dbReference type="InterPro" id="IPR000326">
    <property type="entry name" value="PAP2/HPO"/>
</dbReference>
<keyword evidence="3 7" id="KW-0812">Transmembrane</keyword>
<accession>A0A221S5Z9</accession>
<dbReference type="GO" id="GO:0046839">
    <property type="term" value="P:phospholipid dephosphorylation"/>
    <property type="evidence" value="ECO:0007669"/>
    <property type="project" value="TreeGrafter"/>
</dbReference>
<dbReference type="SMART" id="SM00014">
    <property type="entry name" value="acidPPc"/>
    <property type="match status" value="1"/>
</dbReference>
<evidence type="ECO:0000259" key="8">
    <source>
        <dbReference type="SMART" id="SM00014"/>
    </source>
</evidence>
<feature type="transmembrane region" description="Helical" evidence="7">
    <location>
        <begin position="41"/>
        <end position="63"/>
    </location>
</feature>
<reference evidence="9" key="1">
    <citation type="submission" date="2016-08" db="EMBL/GenBank/DDBJ databases">
        <title>Expression of exclusive phospholipids and autonomous membrane biogenesis indicate a host-independent lifestyle of Eimeria sporozoites.</title>
        <authorList>
            <person name="Gupta N."/>
            <person name="Kong P."/>
        </authorList>
    </citation>
    <scope>NUCLEOTIDE SEQUENCE</scope>
</reference>
<dbReference type="CDD" id="cd03384">
    <property type="entry name" value="PAP2_wunen"/>
    <property type="match status" value="1"/>
</dbReference>
<dbReference type="GO" id="GO:0007165">
    <property type="term" value="P:signal transduction"/>
    <property type="evidence" value="ECO:0007669"/>
    <property type="project" value="TreeGrafter"/>
</dbReference>
<dbReference type="InterPro" id="IPR036938">
    <property type="entry name" value="PAP2/HPO_sf"/>
</dbReference>
<dbReference type="GO" id="GO:0006644">
    <property type="term" value="P:phospholipid metabolic process"/>
    <property type="evidence" value="ECO:0007669"/>
    <property type="project" value="InterPro"/>
</dbReference>
<protein>
    <submittedName>
        <fullName evidence="9">Phosphatidic acid phosphatase</fullName>
    </submittedName>
</protein>
<dbReference type="Pfam" id="PF01569">
    <property type="entry name" value="PAP2"/>
    <property type="match status" value="1"/>
</dbReference>
<keyword evidence="5 7" id="KW-0472">Membrane</keyword>
<dbReference type="Gene3D" id="1.20.144.10">
    <property type="entry name" value="Phosphatidic acid phosphatase type 2/haloperoxidase"/>
    <property type="match status" value="1"/>
</dbReference>
<dbReference type="VEuPathDB" id="ToxoDB:EfaB_MINUS_22960.g1971"/>